<evidence type="ECO:0000256" key="12">
    <source>
        <dbReference type="ARBA" id="ARBA00023110"/>
    </source>
</evidence>
<evidence type="ECO:0000256" key="4">
    <source>
        <dbReference type="ARBA" id="ARBA00006375"/>
    </source>
</evidence>
<keyword evidence="11" id="KW-0346">Stress response</keyword>
<comment type="catalytic activity">
    <reaction evidence="1 17">
        <text>[protein]-peptidylproline (omega=180) = [protein]-peptidylproline (omega=0)</text>
        <dbReference type="Rhea" id="RHEA:16237"/>
        <dbReference type="Rhea" id="RHEA-COMP:10747"/>
        <dbReference type="Rhea" id="RHEA-COMP:10748"/>
        <dbReference type="ChEBI" id="CHEBI:83833"/>
        <dbReference type="ChEBI" id="CHEBI:83834"/>
        <dbReference type="EC" id="5.2.1.8"/>
    </reaction>
</comment>
<dbReference type="Proteomes" id="UP000796880">
    <property type="component" value="Unassembled WGS sequence"/>
</dbReference>
<keyword evidence="16 17" id="KW-0413">Isomerase</keyword>
<dbReference type="Gene3D" id="1.50.40.10">
    <property type="entry name" value="Mitochondrial carrier domain"/>
    <property type="match status" value="1"/>
</dbReference>
<dbReference type="InterPro" id="IPR018108">
    <property type="entry name" value="MCP_transmembrane"/>
</dbReference>
<dbReference type="GO" id="GO:0003755">
    <property type="term" value="F:peptidyl-prolyl cis-trans isomerase activity"/>
    <property type="evidence" value="ECO:0007669"/>
    <property type="project" value="UniProtKB-KW"/>
</dbReference>
<keyword evidence="22" id="KW-1185">Reference proteome</keyword>
<proteinExistence type="inferred from homology"/>
<evidence type="ECO:0000256" key="14">
    <source>
        <dbReference type="ARBA" id="ARBA00023136"/>
    </source>
</evidence>
<evidence type="ECO:0000256" key="16">
    <source>
        <dbReference type="ARBA" id="ARBA00023235"/>
    </source>
</evidence>
<evidence type="ECO:0000256" key="2">
    <source>
        <dbReference type="ARBA" id="ARBA00004448"/>
    </source>
</evidence>
<sequence>MGVEKEVLRPGTGPKPVPGQKVTVHCTGYGKNGNLSEKFWSTKDPGQQPFAFKIGQGSVIKGWDEGVLGMQVGEVARLRCSPDYAYGANGFPAWGIQPNSVLIFEIEVMHISIHGKFYHTEMTISGHGGNRLPRDKNAFKYQICMTSQVDKVETQSYKGGSHIHILLLITSTSTHLLQTILYYVAHSSLGYQTAMGLKGFVEGGIASVVAGASTHPLDLIKVRLQLHGESNVPNPAIQPSYRPAIALNSSATPNISVPTTFQAPKPPRVGPVSIGVHIVRTEGMTALFSGVSATLLRQTLYSTTRMGLYDVLKEKWSDPETRNFPLSRKITAGLIAGAVGAAVGNPADVAMVRMQADGRLPMDQRRNYKSVIDAITQMSKQEGIGSLWRGSALTVNRAMIVTASQLATYDQIKEMVLEKGVMKDGIGTHITASFAAGFVAAVASNPVDVIKTRVMNMKVEVGGTPPYSGALDCAMKTVRAEGPMALYKGFIPTVSRQGPFTVVLFVTLEQVRKVLKDF</sequence>
<feature type="domain" description="PPIase FKBP-type" evidence="20">
    <location>
        <begin position="19"/>
        <end position="112"/>
    </location>
</feature>
<dbReference type="GO" id="GO:0005310">
    <property type="term" value="F:dicarboxylic acid transmembrane transporter activity"/>
    <property type="evidence" value="ECO:0007669"/>
    <property type="project" value="UniProtKB-ARBA"/>
</dbReference>
<dbReference type="AlphaFoldDB" id="A0A8K0GMW7"/>
<keyword evidence="12 17" id="KW-0697">Rotamase</keyword>
<dbReference type="FunFam" id="3.10.50.40:FF:000031">
    <property type="entry name" value="Peptidylprolyl isomerase"/>
    <property type="match status" value="1"/>
</dbReference>
<comment type="similarity">
    <text evidence="5">Belongs to the FKBP-type PPIase family.</text>
</comment>
<evidence type="ECO:0000313" key="21">
    <source>
        <dbReference type="EMBL" id="KAF3435072.1"/>
    </source>
</evidence>
<evidence type="ECO:0000259" key="20">
    <source>
        <dbReference type="PROSITE" id="PS50059"/>
    </source>
</evidence>
<evidence type="ECO:0000256" key="19">
    <source>
        <dbReference type="RuleBase" id="RU000488"/>
    </source>
</evidence>
<dbReference type="SUPFAM" id="SSF103506">
    <property type="entry name" value="Mitochondrial carrier"/>
    <property type="match status" value="1"/>
</dbReference>
<feature type="repeat" description="Solcar" evidence="18">
    <location>
        <begin position="324"/>
        <end position="415"/>
    </location>
</feature>
<keyword evidence="14 18" id="KW-0472">Membrane</keyword>
<evidence type="ECO:0000256" key="17">
    <source>
        <dbReference type="PROSITE-ProRule" id="PRU00277"/>
    </source>
</evidence>
<dbReference type="Pfam" id="PF00153">
    <property type="entry name" value="Mito_carr"/>
    <property type="match status" value="3"/>
</dbReference>
<dbReference type="InterPro" id="IPR002067">
    <property type="entry name" value="MCP"/>
</dbReference>
<dbReference type="PROSITE" id="PS50059">
    <property type="entry name" value="FKBP_PPIASE"/>
    <property type="match status" value="1"/>
</dbReference>
<comment type="caution">
    <text evidence="21">The sequence shown here is derived from an EMBL/GenBank/DDBJ whole genome shotgun (WGS) entry which is preliminary data.</text>
</comment>
<evidence type="ECO:0000313" key="22">
    <source>
        <dbReference type="Proteomes" id="UP000796880"/>
    </source>
</evidence>
<dbReference type="OrthoDB" id="1902587at2759"/>
<organism evidence="21 22">
    <name type="scientific">Rhamnella rubrinervis</name>
    <dbReference type="NCBI Taxonomy" id="2594499"/>
    <lineage>
        <taxon>Eukaryota</taxon>
        <taxon>Viridiplantae</taxon>
        <taxon>Streptophyta</taxon>
        <taxon>Embryophyta</taxon>
        <taxon>Tracheophyta</taxon>
        <taxon>Spermatophyta</taxon>
        <taxon>Magnoliopsida</taxon>
        <taxon>eudicotyledons</taxon>
        <taxon>Gunneridae</taxon>
        <taxon>Pentapetalae</taxon>
        <taxon>rosids</taxon>
        <taxon>fabids</taxon>
        <taxon>Rosales</taxon>
        <taxon>Rhamnaceae</taxon>
        <taxon>rhamnoid group</taxon>
        <taxon>Rhamneae</taxon>
        <taxon>Rhamnella</taxon>
    </lineage>
</organism>
<dbReference type="EC" id="5.2.1.8" evidence="17"/>
<gene>
    <name evidence="21" type="ORF">FNV43_RR22159</name>
</gene>
<dbReference type="InterPro" id="IPR046357">
    <property type="entry name" value="PPIase_dom_sf"/>
</dbReference>
<evidence type="ECO:0000256" key="5">
    <source>
        <dbReference type="ARBA" id="ARBA00006577"/>
    </source>
</evidence>
<dbReference type="InterPro" id="IPR050391">
    <property type="entry name" value="Mito_Metabolite_Transporter"/>
</dbReference>
<evidence type="ECO:0000256" key="10">
    <source>
        <dbReference type="ARBA" id="ARBA00022989"/>
    </source>
</evidence>
<evidence type="ECO:0000256" key="18">
    <source>
        <dbReference type="PROSITE-ProRule" id="PRU00282"/>
    </source>
</evidence>
<accession>A0A8K0GMW7</accession>
<name>A0A8K0GMW7_9ROSA</name>
<dbReference type="InterPro" id="IPR001179">
    <property type="entry name" value="PPIase_FKBP_dom"/>
</dbReference>
<evidence type="ECO:0000256" key="7">
    <source>
        <dbReference type="ARBA" id="ARBA00022490"/>
    </source>
</evidence>
<evidence type="ECO:0000256" key="1">
    <source>
        <dbReference type="ARBA" id="ARBA00000971"/>
    </source>
</evidence>
<dbReference type="Gene3D" id="3.10.50.40">
    <property type="match status" value="1"/>
</dbReference>
<keyword evidence="10" id="KW-1133">Transmembrane helix</keyword>
<comment type="similarity">
    <text evidence="4 19">Belongs to the mitochondrial carrier (TC 2.A.29) family.</text>
</comment>
<keyword evidence="7" id="KW-0963">Cytoplasm</keyword>
<feature type="repeat" description="Solcar" evidence="18">
    <location>
        <begin position="424"/>
        <end position="514"/>
    </location>
</feature>
<keyword evidence="9" id="KW-0677">Repeat</keyword>
<dbReference type="EMBL" id="VOIH02000010">
    <property type="protein sequence ID" value="KAF3435072.1"/>
    <property type="molecule type" value="Genomic_DNA"/>
</dbReference>
<dbReference type="SUPFAM" id="SSF54534">
    <property type="entry name" value="FKBP-like"/>
    <property type="match status" value="1"/>
</dbReference>
<evidence type="ECO:0000256" key="9">
    <source>
        <dbReference type="ARBA" id="ARBA00022737"/>
    </source>
</evidence>
<dbReference type="InterPro" id="IPR023395">
    <property type="entry name" value="MCP_dom_sf"/>
</dbReference>
<feature type="repeat" description="Solcar" evidence="18">
    <location>
        <begin position="198"/>
        <end position="315"/>
    </location>
</feature>
<evidence type="ECO:0000256" key="13">
    <source>
        <dbReference type="ARBA" id="ARBA00023128"/>
    </source>
</evidence>
<evidence type="ECO:0000256" key="8">
    <source>
        <dbReference type="ARBA" id="ARBA00022692"/>
    </source>
</evidence>
<keyword evidence="6 19" id="KW-0813">Transport</keyword>
<dbReference type="PRINTS" id="PR00784">
    <property type="entry name" value="MTUNCOUPLING"/>
</dbReference>
<dbReference type="Pfam" id="PF00254">
    <property type="entry name" value="FKBP_C"/>
    <property type="match status" value="1"/>
</dbReference>
<keyword evidence="8 18" id="KW-0812">Transmembrane</keyword>
<dbReference type="PROSITE" id="PS50920">
    <property type="entry name" value="SOLCAR"/>
    <property type="match status" value="3"/>
</dbReference>
<dbReference type="GO" id="GO:0005743">
    <property type="term" value="C:mitochondrial inner membrane"/>
    <property type="evidence" value="ECO:0007669"/>
    <property type="project" value="UniProtKB-SubCell"/>
</dbReference>
<keyword evidence="13" id="KW-0496">Mitochondrion</keyword>
<evidence type="ECO:0000256" key="3">
    <source>
        <dbReference type="ARBA" id="ARBA00004496"/>
    </source>
</evidence>
<keyword evidence="15" id="KW-1015">Disulfide bond</keyword>
<dbReference type="PANTHER" id="PTHR45618">
    <property type="entry name" value="MITOCHONDRIAL DICARBOXYLATE CARRIER-RELATED"/>
    <property type="match status" value="1"/>
</dbReference>
<evidence type="ECO:0000256" key="15">
    <source>
        <dbReference type="ARBA" id="ARBA00023157"/>
    </source>
</evidence>
<evidence type="ECO:0000256" key="11">
    <source>
        <dbReference type="ARBA" id="ARBA00023016"/>
    </source>
</evidence>
<dbReference type="GO" id="GO:0006839">
    <property type="term" value="P:mitochondrial transport"/>
    <property type="evidence" value="ECO:0007669"/>
    <property type="project" value="UniProtKB-ARBA"/>
</dbReference>
<dbReference type="FunFam" id="1.50.40.10:FF:000030">
    <property type="entry name" value="Mitochondrial uncoupling protein 5"/>
    <property type="match status" value="1"/>
</dbReference>
<comment type="subcellular location">
    <subcellularLocation>
        <location evidence="3">Cytoplasm</location>
    </subcellularLocation>
    <subcellularLocation>
        <location evidence="2">Mitochondrion inner membrane</location>
        <topology evidence="2">Multi-pass membrane protein</topology>
    </subcellularLocation>
</comment>
<protein>
    <recommendedName>
        <fullName evidence="17">peptidylprolyl isomerase</fullName>
        <ecNumber evidence="17">5.2.1.8</ecNumber>
    </recommendedName>
</protein>
<reference evidence="21" key="1">
    <citation type="submission" date="2020-03" db="EMBL/GenBank/DDBJ databases">
        <title>A high-quality chromosome-level genome assembly of a woody plant with both climbing and erect habits, Rhamnella rubrinervis.</title>
        <authorList>
            <person name="Lu Z."/>
            <person name="Yang Y."/>
            <person name="Zhu X."/>
            <person name="Sun Y."/>
        </authorList>
    </citation>
    <scope>NUCLEOTIDE SEQUENCE</scope>
    <source>
        <strain evidence="21">BYM</strain>
        <tissue evidence="21">Leaf</tissue>
    </source>
</reference>
<evidence type="ECO:0000256" key="6">
    <source>
        <dbReference type="ARBA" id="ARBA00022448"/>
    </source>
</evidence>